<accession>A0A316FFW0</accession>
<keyword evidence="3" id="KW-1185">Reference proteome</keyword>
<gene>
    <name evidence="2" type="ORF">BC793_107314</name>
</gene>
<dbReference type="EMBL" id="QGGR01000007">
    <property type="protein sequence ID" value="PWK47704.1"/>
    <property type="molecule type" value="Genomic_DNA"/>
</dbReference>
<protein>
    <submittedName>
        <fullName evidence="2">Uncharacterized protein</fullName>
    </submittedName>
</protein>
<feature type="compositionally biased region" description="Basic residues" evidence="1">
    <location>
        <begin position="153"/>
        <end position="165"/>
    </location>
</feature>
<feature type="compositionally biased region" description="Polar residues" evidence="1">
    <location>
        <begin position="187"/>
        <end position="198"/>
    </location>
</feature>
<evidence type="ECO:0000313" key="2">
    <source>
        <dbReference type="EMBL" id="PWK47704.1"/>
    </source>
</evidence>
<evidence type="ECO:0000313" key="3">
    <source>
        <dbReference type="Proteomes" id="UP000245697"/>
    </source>
</evidence>
<feature type="region of interest" description="Disordered" evidence="1">
    <location>
        <begin position="149"/>
        <end position="247"/>
    </location>
</feature>
<feature type="region of interest" description="Disordered" evidence="1">
    <location>
        <begin position="34"/>
        <end position="54"/>
    </location>
</feature>
<feature type="compositionally biased region" description="Low complexity" evidence="1">
    <location>
        <begin position="200"/>
        <end position="218"/>
    </location>
</feature>
<name>A0A316FFW0_9ACTN</name>
<evidence type="ECO:0000256" key="1">
    <source>
        <dbReference type="SAM" id="MobiDB-lite"/>
    </source>
</evidence>
<dbReference type="AlphaFoldDB" id="A0A316FFW0"/>
<feature type="compositionally biased region" description="Polar residues" evidence="1">
    <location>
        <begin position="34"/>
        <end position="48"/>
    </location>
</feature>
<proteinExistence type="predicted"/>
<comment type="caution">
    <text evidence="2">The sequence shown here is derived from an EMBL/GenBank/DDBJ whole genome shotgun (WGS) entry which is preliminary data.</text>
</comment>
<reference evidence="2 3" key="1">
    <citation type="submission" date="2018-05" db="EMBL/GenBank/DDBJ databases">
        <title>Genomic Encyclopedia of Archaeal and Bacterial Type Strains, Phase II (KMG-II): from individual species to whole genera.</title>
        <authorList>
            <person name="Goeker M."/>
        </authorList>
    </citation>
    <scope>NUCLEOTIDE SEQUENCE [LARGE SCALE GENOMIC DNA]</scope>
    <source>
        <strain evidence="2 3">DSM 45184</strain>
    </source>
</reference>
<sequence length="247" mass="26722">MSRSAAYTAILWSSAMTGRPKINKIAEQRRQTLNPKLSSQTPAASHQPANAIHHPQPVPTGAAAASVLVVEALTPISAHSRRTCAPIGAITTAEAHDSPIVCADPCHDGDQHTQTAIVCARHRYPPRRRQPAPNRVRWSPLPVALPATDRRNVGARHRYPACRRRQTAEPNTNQPPTEHGGSHRTQRTPPLASTNHRQQAAPTTATTGMAAPEPTPTTLKDRPDGQESPVHATVDLPGWFSPLPQTR</sequence>
<dbReference type="Proteomes" id="UP000245697">
    <property type="component" value="Unassembled WGS sequence"/>
</dbReference>
<organism evidence="2 3">
    <name type="scientific">Actinoplanes xinjiangensis</name>
    <dbReference type="NCBI Taxonomy" id="512350"/>
    <lineage>
        <taxon>Bacteria</taxon>
        <taxon>Bacillati</taxon>
        <taxon>Actinomycetota</taxon>
        <taxon>Actinomycetes</taxon>
        <taxon>Micromonosporales</taxon>
        <taxon>Micromonosporaceae</taxon>
        <taxon>Actinoplanes</taxon>
    </lineage>
</organism>